<gene>
    <name evidence="10" type="ORF">PXC00_00130</name>
</gene>
<feature type="transmembrane region" description="Helical" evidence="7">
    <location>
        <begin position="680"/>
        <end position="706"/>
    </location>
</feature>
<reference evidence="10" key="1">
    <citation type="submission" date="2023-09" db="EMBL/GenBank/DDBJ databases">
        <authorList>
            <person name="Zeng C."/>
        </authorList>
    </citation>
    <scope>NUCLEOTIDE SEQUENCE</scope>
    <source>
        <strain evidence="10">ZCY20-5</strain>
    </source>
</reference>
<evidence type="ECO:0000256" key="7">
    <source>
        <dbReference type="SAM" id="Phobius"/>
    </source>
</evidence>
<dbReference type="KEGG" id="carl:PXC00_00130"/>
<evidence type="ECO:0000313" key="10">
    <source>
        <dbReference type="EMBL" id="WOC32307.1"/>
    </source>
</evidence>
<keyword evidence="11" id="KW-1185">Reference proteome</keyword>
<dbReference type="Proteomes" id="UP001300604">
    <property type="component" value="Chromosome"/>
</dbReference>
<feature type="transmembrane region" description="Helical" evidence="7">
    <location>
        <begin position="801"/>
        <end position="821"/>
    </location>
</feature>
<feature type="transmembrane region" description="Helical" evidence="7">
    <location>
        <begin position="1086"/>
        <end position="1106"/>
    </location>
</feature>
<evidence type="ECO:0000256" key="5">
    <source>
        <dbReference type="ARBA" id="ARBA00023136"/>
    </source>
</evidence>
<comment type="subcellular location">
    <subcellularLocation>
        <location evidence="1">Cell membrane</location>
        <topology evidence="1">Multi-pass membrane protein</topology>
    </subcellularLocation>
</comment>
<keyword evidence="3 7" id="KW-0812">Transmembrane</keyword>
<keyword evidence="5 7" id="KW-0472">Membrane</keyword>
<evidence type="ECO:0000259" key="9">
    <source>
        <dbReference type="Pfam" id="PF12704"/>
    </source>
</evidence>
<dbReference type="Pfam" id="PF02687">
    <property type="entry name" value="FtsX"/>
    <property type="match status" value="2"/>
</dbReference>
<evidence type="ECO:0000259" key="8">
    <source>
        <dbReference type="Pfam" id="PF02687"/>
    </source>
</evidence>
<dbReference type="RefSeq" id="WP_316935022.1">
    <property type="nucleotide sequence ID" value="NZ_CP135996.1"/>
</dbReference>
<evidence type="ECO:0000256" key="4">
    <source>
        <dbReference type="ARBA" id="ARBA00022989"/>
    </source>
</evidence>
<keyword evidence="4 7" id="KW-1133">Transmembrane helix</keyword>
<evidence type="ECO:0000256" key="3">
    <source>
        <dbReference type="ARBA" id="ARBA00022692"/>
    </source>
</evidence>
<feature type="coiled-coil region" evidence="6">
    <location>
        <begin position="262"/>
        <end position="553"/>
    </location>
</feature>
<evidence type="ECO:0000256" key="6">
    <source>
        <dbReference type="SAM" id="Coils"/>
    </source>
</evidence>
<dbReference type="AlphaFoldDB" id="A0AA97D9V1"/>
<feature type="domain" description="MacB-like periplasmic core" evidence="9">
    <location>
        <begin position="20"/>
        <end position="234"/>
    </location>
</feature>
<dbReference type="SUPFAM" id="SSF57997">
    <property type="entry name" value="Tropomyosin"/>
    <property type="match status" value="1"/>
</dbReference>
<dbReference type="PANTHER" id="PTHR30287:SF1">
    <property type="entry name" value="INNER MEMBRANE PROTEIN"/>
    <property type="match status" value="1"/>
</dbReference>
<feature type="transmembrane region" description="Helical" evidence="7">
    <location>
        <begin position="635"/>
        <end position="652"/>
    </location>
</feature>
<organism evidence="10 11">
    <name type="scientific">Caproicibacterium argilliputei</name>
    <dbReference type="NCBI Taxonomy" id="3030016"/>
    <lineage>
        <taxon>Bacteria</taxon>
        <taxon>Bacillati</taxon>
        <taxon>Bacillota</taxon>
        <taxon>Clostridia</taxon>
        <taxon>Eubacteriales</taxon>
        <taxon>Oscillospiraceae</taxon>
        <taxon>Caproicibacterium</taxon>
    </lineage>
</organism>
<dbReference type="InterPro" id="IPR003838">
    <property type="entry name" value="ABC3_permease_C"/>
</dbReference>
<protein>
    <submittedName>
        <fullName evidence="10">FtsX-like permease family protein</fullName>
    </submittedName>
</protein>
<keyword evidence="6" id="KW-0175">Coiled coil</keyword>
<dbReference type="Gene3D" id="1.10.287.1490">
    <property type="match status" value="1"/>
</dbReference>
<keyword evidence="2" id="KW-1003">Cell membrane</keyword>
<feature type="domain" description="ABC3 transporter permease C-terminal" evidence="8">
    <location>
        <begin position="635"/>
        <end position="749"/>
    </location>
</feature>
<dbReference type="PANTHER" id="PTHR30287">
    <property type="entry name" value="MEMBRANE COMPONENT OF PREDICTED ABC SUPERFAMILY METABOLITE UPTAKE TRANSPORTER"/>
    <property type="match status" value="1"/>
</dbReference>
<dbReference type="GO" id="GO:0005886">
    <property type="term" value="C:plasma membrane"/>
    <property type="evidence" value="ECO:0007669"/>
    <property type="project" value="UniProtKB-SubCell"/>
</dbReference>
<evidence type="ECO:0000256" key="1">
    <source>
        <dbReference type="ARBA" id="ARBA00004651"/>
    </source>
</evidence>
<sequence>MKAYGKAILRSVLHSKSRFFAIFAIVALGAGFFAGISSAAPDMRQTVDQYLDQQNFMDVELLSTLGFSKQDVQAVSSAAGVRAVMPTWYEDVTSRINSEDVVLRVHALPEQGAEDTGAASMNRPVLVSGRWPQSAQECVLDQKKSLVSGGLKVGDRITVQEPNGQSSLRQKTFRVVGFVKSPMYLSFTLGNTNIGSGQISRYLYVQPQVFSSAAYTQLFVTVKDAAGLNSFSQAYRDKVQAVCDTLTAVGKTRAPLRREEVVADSREKLEDSRKTYESSKAEADKKFAQAKTQLQNAQAQIAQNAEKLDTAQRQITEGSAKLTEAKTAYETGLQQYTAQKQQAESKLADASAQLRAGREAITSAQQRIADGQAQLDAQTKKLTDAKAQLDSQEKQLDAAQVQWEQSQQKLADAADAIAQARASLSQLEAAGQGATQDAAALRSQIAAYDQQTAELQSAKTELAQNREKLQQAQQAYQQQATAAKPRLQQAQQKIADAQNQLSKQQQKLADGEAAYRTQRQVAQEQLAAAKQKLDTAASQISQETKELEQAKTQLFAGKAALQTARQTLQKNQTAYQTSKEETDAQLQKAQKQLADGEAALKAVEKPSWYVLDRDKNLGYNSFTGDADRMESISHMFPVFFFLVAALVVLTSMTRMVDEERLQIGTYKALGFPGKAIARKYLLYALIVSLSGSVTGIIIGCLTLPSICWNAYRLMYSAPALVPHIDSFYAGMGCLTAAAVTLLATWAACRAVLLERPTSLLQPQAPKPGRRILLERFTPVWRHLNFTAKVTARNLFRYKRRLIMTIVGIAGCTALILTGFGIKDSVTHIVTNQYDDLCQYNMDISLQAKTGLSDSAKSVLNDKKRISSWMSYAVRSADMENKSGKIMSANLLVPQHTADLPHFIRLRDRRTKTPVAFTSSSVVVTEKLANRLGLKVGSQVIVPDADGKKYAFTVTGITENYIYHYVYIAPELYEKVTGQTPSYTGVWASEAVAKSGRAQLSRDLLNAKGVTTAIYIDEVAANFDSMIQALNMITLVLILCAGMLSFVVLYNLTNINITERMREMATLRVLGFYERETAGYIYRETTVLTLLGCVCGLVLGIFMHRAVITTVEVDVCMFGRNISPTSYLWSILLTLGFTLAVDLLMYPKFRKINMVESLKSVD</sequence>
<proteinExistence type="predicted"/>
<dbReference type="InterPro" id="IPR025857">
    <property type="entry name" value="MacB_PCD"/>
</dbReference>
<feature type="transmembrane region" description="Helical" evidence="7">
    <location>
        <begin position="726"/>
        <end position="748"/>
    </location>
</feature>
<evidence type="ECO:0000313" key="11">
    <source>
        <dbReference type="Proteomes" id="UP001300604"/>
    </source>
</evidence>
<feature type="domain" description="MacB-like periplasmic core" evidence="9">
    <location>
        <begin position="805"/>
        <end position="968"/>
    </location>
</feature>
<feature type="transmembrane region" description="Helical" evidence="7">
    <location>
        <begin position="1031"/>
        <end position="1051"/>
    </location>
</feature>
<dbReference type="InterPro" id="IPR038766">
    <property type="entry name" value="Membrane_comp_ABC_pdt"/>
</dbReference>
<name>A0AA97D9V1_9FIRM</name>
<feature type="domain" description="ABC3 transporter permease C-terminal" evidence="8">
    <location>
        <begin position="1035"/>
        <end position="1152"/>
    </location>
</feature>
<dbReference type="EMBL" id="CP135996">
    <property type="protein sequence ID" value="WOC32307.1"/>
    <property type="molecule type" value="Genomic_DNA"/>
</dbReference>
<accession>A0AA97D9V1</accession>
<evidence type="ECO:0000256" key="2">
    <source>
        <dbReference type="ARBA" id="ARBA00022475"/>
    </source>
</evidence>
<dbReference type="Pfam" id="PF12704">
    <property type="entry name" value="MacB_PCD"/>
    <property type="match status" value="2"/>
</dbReference>
<reference evidence="10" key="2">
    <citation type="submission" date="2024-06" db="EMBL/GenBank/DDBJ databases">
        <title>Caproicibacterium argilliputei sp. nov, a novel caproic acid producing anaerobic bacterium isolated from pit mud.</title>
        <authorList>
            <person name="Xia S."/>
        </authorList>
    </citation>
    <scope>NUCLEOTIDE SEQUENCE</scope>
    <source>
        <strain evidence="10">ZCY20-5</strain>
    </source>
</reference>
<feature type="transmembrane region" description="Helical" evidence="7">
    <location>
        <begin position="1126"/>
        <end position="1145"/>
    </location>
</feature>